<dbReference type="PANTHER" id="PTHR22594:SF5">
    <property type="entry name" value="ASPARTATE--TRNA LIGASE, MITOCHONDRIAL"/>
    <property type="match status" value="1"/>
</dbReference>
<dbReference type="Pfam" id="PF01336">
    <property type="entry name" value="tRNA_anti-codon"/>
    <property type="match status" value="1"/>
</dbReference>
<dbReference type="InterPro" id="IPR012340">
    <property type="entry name" value="NA-bd_OB-fold"/>
</dbReference>
<organism evidence="8 9">
    <name type="scientific">Plectus sambesii</name>
    <dbReference type="NCBI Taxonomy" id="2011161"/>
    <lineage>
        <taxon>Eukaryota</taxon>
        <taxon>Metazoa</taxon>
        <taxon>Ecdysozoa</taxon>
        <taxon>Nematoda</taxon>
        <taxon>Chromadorea</taxon>
        <taxon>Plectida</taxon>
        <taxon>Plectina</taxon>
        <taxon>Plectoidea</taxon>
        <taxon>Plectidae</taxon>
        <taxon>Plectus</taxon>
    </lineage>
</organism>
<evidence type="ECO:0000256" key="6">
    <source>
        <dbReference type="ARBA" id="ARBA00023146"/>
    </source>
</evidence>
<dbReference type="SUPFAM" id="SSF55681">
    <property type="entry name" value="Class II aaRS and biotin synthetases"/>
    <property type="match status" value="1"/>
</dbReference>
<dbReference type="GO" id="GO:0003676">
    <property type="term" value="F:nucleic acid binding"/>
    <property type="evidence" value="ECO:0007669"/>
    <property type="project" value="InterPro"/>
</dbReference>
<dbReference type="Proteomes" id="UP000887566">
    <property type="component" value="Unplaced"/>
</dbReference>
<dbReference type="PROSITE" id="PS50862">
    <property type="entry name" value="AA_TRNA_LIGASE_II"/>
    <property type="match status" value="1"/>
</dbReference>
<keyword evidence="6" id="KW-0030">Aminoacyl-tRNA synthetase</keyword>
<dbReference type="Gene3D" id="3.30.930.10">
    <property type="entry name" value="Bira Bifunctional Protein, Domain 2"/>
    <property type="match status" value="1"/>
</dbReference>
<evidence type="ECO:0000256" key="3">
    <source>
        <dbReference type="ARBA" id="ARBA00022741"/>
    </source>
</evidence>
<evidence type="ECO:0000256" key="2">
    <source>
        <dbReference type="ARBA" id="ARBA00022598"/>
    </source>
</evidence>
<evidence type="ECO:0000313" key="9">
    <source>
        <dbReference type="WBParaSite" id="PSAMB.scaffold2075size25590.g16218.t1"/>
    </source>
</evidence>
<dbReference type="InterPro" id="IPR045864">
    <property type="entry name" value="aa-tRNA-synth_II/BPL/LPL"/>
</dbReference>
<dbReference type="Gene3D" id="2.40.50.140">
    <property type="entry name" value="Nucleic acid-binding proteins"/>
    <property type="match status" value="1"/>
</dbReference>
<feature type="domain" description="Aminoacyl-transfer RNA synthetases class-II family profile" evidence="7">
    <location>
        <begin position="171"/>
        <end position="572"/>
    </location>
</feature>
<dbReference type="GO" id="GO:0005524">
    <property type="term" value="F:ATP binding"/>
    <property type="evidence" value="ECO:0007669"/>
    <property type="project" value="UniProtKB-KW"/>
</dbReference>
<dbReference type="AlphaFoldDB" id="A0A914VIJ1"/>
<dbReference type="InterPro" id="IPR006195">
    <property type="entry name" value="aa-tRNA-synth_II"/>
</dbReference>
<protein>
    <submittedName>
        <fullName evidence="9">Aminoacyl-transfer RNA synthetases class-II family profile domain-containing protein</fullName>
    </submittedName>
</protein>
<accession>A0A914VIJ1</accession>
<dbReference type="GO" id="GO:0006422">
    <property type="term" value="P:aspartyl-tRNA aminoacylation"/>
    <property type="evidence" value="ECO:0007669"/>
    <property type="project" value="TreeGrafter"/>
</dbReference>
<dbReference type="HAMAP" id="MF_00044">
    <property type="entry name" value="Asp_tRNA_synth_type1"/>
    <property type="match status" value="1"/>
</dbReference>
<dbReference type="InterPro" id="IPR004365">
    <property type="entry name" value="NA-bd_OB_tRNA"/>
</dbReference>
<dbReference type="PRINTS" id="PR01042">
    <property type="entry name" value="TRNASYNTHASP"/>
</dbReference>
<dbReference type="WBParaSite" id="PSAMB.scaffold2075size25590.g16218.t1">
    <property type="protein sequence ID" value="PSAMB.scaffold2075size25590.g16218.t1"/>
    <property type="gene ID" value="PSAMB.scaffold2075size25590.g16218"/>
</dbReference>
<dbReference type="Gene3D" id="3.30.1360.30">
    <property type="entry name" value="GAD-like domain"/>
    <property type="match status" value="1"/>
</dbReference>
<dbReference type="InterPro" id="IPR004524">
    <property type="entry name" value="Asp-tRNA-ligase_1"/>
</dbReference>
<dbReference type="GO" id="GO:0005739">
    <property type="term" value="C:mitochondrion"/>
    <property type="evidence" value="ECO:0007669"/>
    <property type="project" value="TreeGrafter"/>
</dbReference>
<dbReference type="CDD" id="cd04317">
    <property type="entry name" value="EcAspRS_like_N"/>
    <property type="match status" value="1"/>
</dbReference>
<keyword evidence="8" id="KW-1185">Reference proteome</keyword>
<dbReference type="InterPro" id="IPR004364">
    <property type="entry name" value="Aa-tRNA-synt_II"/>
</dbReference>
<proteinExistence type="inferred from homology"/>
<comment type="similarity">
    <text evidence="1">Belongs to the class-II aminoacyl-tRNA synthetase family. Type 1 subfamily.</text>
</comment>
<evidence type="ECO:0000256" key="4">
    <source>
        <dbReference type="ARBA" id="ARBA00022840"/>
    </source>
</evidence>
<dbReference type="InterPro" id="IPR047089">
    <property type="entry name" value="Asp-tRNA-ligase_1_N"/>
</dbReference>
<evidence type="ECO:0000256" key="5">
    <source>
        <dbReference type="ARBA" id="ARBA00022917"/>
    </source>
</evidence>
<keyword evidence="4" id="KW-0067">ATP-binding</keyword>
<dbReference type="InterPro" id="IPR002312">
    <property type="entry name" value="Asp/Asn-tRNA-synth_IIb"/>
</dbReference>
<reference evidence="9" key="1">
    <citation type="submission" date="2022-11" db="UniProtKB">
        <authorList>
            <consortium name="WormBaseParasite"/>
        </authorList>
    </citation>
    <scope>IDENTIFICATION</scope>
</reference>
<dbReference type="GO" id="GO:0004815">
    <property type="term" value="F:aspartate-tRNA ligase activity"/>
    <property type="evidence" value="ECO:0007669"/>
    <property type="project" value="TreeGrafter"/>
</dbReference>
<keyword evidence="2" id="KW-0436">Ligase</keyword>
<dbReference type="SUPFAM" id="SSF50249">
    <property type="entry name" value="Nucleic acid-binding proteins"/>
    <property type="match status" value="1"/>
</dbReference>
<evidence type="ECO:0000313" key="8">
    <source>
        <dbReference type="Proteomes" id="UP000887566"/>
    </source>
</evidence>
<keyword evidence="5" id="KW-0648">Protein biosynthesis</keyword>
<keyword evidence="3" id="KW-0547">Nucleotide-binding</keyword>
<dbReference type="NCBIfam" id="TIGR00459">
    <property type="entry name" value="aspS_bact"/>
    <property type="match status" value="1"/>
</dbReference>
<dbReference type="InterPro" id="IPR004115">
    <property type="entry name" value="GAD-like_sf"/>
</dbReference>
<dbReference type="Pfam" id="PF00152">
    <property type="entry name" value="tRNA-synt_2"/>
    <property type="match status" value="1"/>
</dbReference>
<evidence type="ECO:0000259" key="7">
    <source>
        <dbReference type="PROSITE" id="PS50862"/>
    </source>
</evidence>
<dbReference type="PANTHER" id="PTHR22594">
    <property type="entry name" value="ASPARTYL/LYSYL-TRNA SYNTHETASE"/>
    <property type="match status" value="1"/>
</dbReference>
<evidence type="ECO:0000256" key="1">
    <source>
        <dbReference type="ARBA" id="ARBA00006303"/>
    </source>
</evidence>
<sequence>MLGRITLQRCSTTLATFVRCCPSSAQTNSFTYRTHTCGELRRHHAGEKVTVCGWVEFNRLNRFVVIRDAYGHVQAFVPDGQESISAAVKNITYESVVKVTGTVTERADKHKNPKMVTGDVQVDIDSFEVVNTAPATLPVSLRKETEVSSDSALRLKYRYLDLRKPQMQQILRFRANLVHKMRRYLTEEASFVEVETPTLFRRTPGGAAEFVVPAGKPNIGRFYSLPQSPQQFKQLLMVGGLDRYFQVARCYRDEGSKLDRQPEFTQVDLELSFTNQEGVIALIEQLVCQSWPDEMAELRPSAPFERMTYADAMRLYGVDKPDLRVNWQIEDISASLSSLKKESNDDWCARVIVAKGAAKSLSSKWRKEAKRLIGMNKFAQPFAVCTLKEDPLFKAALSNQDFLREKLNLQDEDAAVICWGTPADVQKTLGQLRTLLIEATGVRNQKKMVFLWVVDFPLFDREEDDRLVSAHHPFTAPAPGQERLLFDGNPEEITAQHYDLVLNGVEVGGGSIRIHDAATQRHVLKNILREDSTELEHLLEALSLGAPPHGGFAVGLDRYVALLFGRGDSSVPIRDVIAFPKSKEGHDVMCAAPTAPTDEQLVRYGIRLIES</sequence>
<dbReference type="NCBIfam" id="NF001750">
    <property type="entry name" value="PRK00476.1"/>
    <property type="match status" value="1"/>
</dbReference>
<name>A0A914VIJ1_9BILA</name>